<evidence type="ECO:0000256" key="1">
    <source>
        <dbReference type="SAM" id="Phobius"/>
    </source>
</evidence>
<keyword evidence="3" id="KW-1185">Reference proteome</keyword>
<comment type="caution">
    <text evidence="2">The sequence shown here is derived from an EMBL/GenBank/DDBJ whole genome shotgun (WGS) entry which is preliminary data.</text>
</comment>
<accession>A0ABV0YG00</accession>
<keyword evidence="1" id="KW-0472">Membrane</keyword>
<name>A0ABV0YG00_9TELE</name>
<dbReference type="EMBL" id="JAHRIP010030879">
    <property type="protein sequence ID" value="MEQ2292767.1"/>
    <property type="molecule type" value="Genomic_DNA"/>
</dbReference>
<dbReference type="Proteomes" id="UP001469553">
    <property type="component" value="Unassembled WGS sequence"/>
</dbReference>
<protein>
    <recommendedName>
        <fullName evidence="4">Secreted protein</fullName>
    </recommendedName>
</protein>
<keyword evidence="1" id="KW-1133">Transmembrane helix</keyword>
<proteinExistence type="predicted"/>
<reference evidence="2 3" key="1">
    <citation type="submission" date="2021-06" db="EMBL/GenBank/DDBJ databases">
        <authorList>
            <person name="Palmer J.M."/>
        </authorList>
    </citation>
    <scope>NUCLEOTIDE SEQUENCE [LARGE SCALE GENOMIC DNA]</scope>
    <source>
        <strain evidence="2 3">AS_MEX2019</strain>
        <tissue evidence="2">Muscle</tissue>
    </source>
</reference>
<keyword evidence="1" id="KW-0812">Transmembrane</keyword>
<organism evidence="2 3">
    <name type="scientific">Ameca splendens</name>
    <dbReference type="NCBI Taxonomy" id="208324"/>
    <lineage>
        <taxon>Eukaryota</taxon>
        <taxon>Metazoa</taxon>
        <taxon>Chordata</taxon>
        <taxon>Craniata</taxon>
        <taxon>Vertebrata</taxon>
        <taxon>Euteleostomi</taxon>
        <taxon>Actinopterygii</taxon>
        <taxon>Neopterygii</taxon>
        <taxon>Teleostei</taxon>
        <taxon>Neoteleostei</taxon>
        <taxon>Acanthomorphata</taxon>
        <taxon>Ovalentaria</taxon>
        <taxon>Atherinomorphae</taxon>
        <taxon>Cyprinodontiformes</taxon>
        <taxon>Goodeidae</taxon>
        <taxon>Ameca</taxon>
    </lineage>
</organism>
<evidence type="ECO:0000313" key="3">
    <source>
        <dbReference type="Proteomes" id="UP001469553"/>
    </source>
</evidence>
<evidence type="ECO:0000313" key="2">
    <source>
        <dbReference type="EMBL" id="MEQ2292767.1"/>
    </source>
</evidence>
<feature type="transmembrane region" description="Helical" evidence="1">
    <location>
        <begin position="12"/>
        <end position="32"/>
    </location>
</feature>
<evidence type="ECO:0008006" key="4">
    <source>
        <dbReference type="Google" id="ProtNLM"/>
    </source>
</evidence>
<gene>
    <name evidence="2" type="ORF">AMECASPLE_026263</name>
</gene>
<feature type="transmembrane region" description="Helical" evidence="1">
    <location>
        <begin position="38"/>
        <end position="58"/>
    </location>
</feature>
<sequence>MPRGANALASHCIFVILLRHIWTLLLFFLFVQNIKLENYVFGCYCIVYAQMFLVCSICNTTSGDFKRSLPPVKERGFYKINCVQLGKQMRVDKRSQQQQSKIKNMAVKPKQLLFFMKHITILSLFLFKRGKAH</sequence>